<feature type="compositionally biased region" description="Basic residues" evidence="1">
    <location>
        <begin position="35"/>
        <end position="47"/>
    </location>
</feature>
<dbReference type="AlphaFoldDB" id="A0A401SU44"/>
<evidence type="ECO:0000313" key="3">
    <source>
        <dbReference type="Proteomes" id="UP000287033"/>
    </source>
</evidence>
<sequence>MPTSARPRRLLPPLGLGLSLDPNLLQLPPAAAFRPGKRLPAKRRRSYRGWSARGAAAAGASGPGRVGSGLDGGGRSVLSGGARGQQQHGTGHRVRGTGREG</sequence>
<name>A0A401SU44_CHIPU</name>
<feature type="compositionally biased region" description="Low complexity" evidence="1">
    <location>
        <begin position="11"/>
        <end position="21"/>
    </location>
</feature>
<evidence type="ECO:0000313" key="2">
    <source>
        <dbReference type="EMBL" id="GCC33883.1"/>
    </source>
</evidence>
<dbReference type="EMBL" id="BEZZ01000549">
    <property type="protein sequence ID" value="GCC33883.1"/>
    <property type="molecule type" value="Genomic_DNA"/>
</dbReference>
<feature type="region of interest" description="Disordered" evidence="1">
    <location>
        <begin position="1"/>
        <end position="21"/>
    </location>
</feature>
<feature type="compositionally biased region" description="Basic residues" evidence="1">
    <location>
        <begin position="90"/>
        <end position="101"/>
    </location>
</feature>
<comment type="caution">
    <text evidence="2">The sequence shown here is derived from an EMBL/GenBank/DDBJ whole genome shotgun (WGS) entry which is preliminary data.</text>
</comment>
<dbReference type="Proteomes" id="UP000287033">
    <property type="component" value="Unassembled WGS sequence"/>
</dbReference>
<feature type="compositionally biased region" description="Gly residues" evidence="1">
    <location>
        <begin position="61"/>
        <end position="75"/>
    </location>
</feature>
<evidence type="ECO:0000256" key="1">
    <source>
        <dbReference type="SAM" id="MobiDB-lite"/>
    </source>
</evidence>
<proteinExistence type="predicted"/>
<feature type="compositionally biased region" description="Low complexity" evidence="1">
    <location>
        <begin position="48"/>
        <end position="60"/>
    </location>
</feature>
<reference evidence="2 3" key="1">
    <citation type="journal article" date="2018" name="Nat. Ecol. Evol.">
        <title>Shark genomes provide insights into elasmobranch evolution and the origin of vertebrates.</title>
        <authorList>
            <person name="Hara Y"/>
            <person name="Yamaguchi K"/>
            <person name="Onimaru K"/>
            <person name="Kadota M"/>
            <person name="Koyanagi M"/>
            <person name="Keeley SD"/>
            <person name="Tatsumi K"/>
            <person name="Tanaka K"/>
            <person name="Motone F"/>
            <person name="Kageyama Y"/>
            <person name="Nozu R"/>
            <person name="Adachi N"/>
            <person name="Nishimura O"/>
            <person name="Nakagawa R"/>
            <person name="Tanegashima C"/>
            <person name="Kiyatake I"/>
            <person name="Matsumoto R"/>
            <person name="Murakumo K"/>
            <person name="Nishida K"/>
            <person name="Terakita A"/>
            <person name="Kuratani S"/>
            <person name="Sato K"/>
            <person name="Hyodo S Kuraku.S."/>
        </authorList>
    </citation>
    <scope>NUCLEOTIDE SEQUENCE [LARGE SCALE GENOMIC DNA]</scope>
</reference>
<gene>
    <name evidence="2" type="ORF">chiPu_0012354</name>
</gene>
<accession>A0A401SU44</accession>
<keyword evidence="3" id="KW-1185">Reference proteome</keyword>
<feature type="region of interest" description="Disordered" evidence="1">
    <location>
        <begin position="35"/>
        <end position="101"/>
    </location>
</feature>
<protein>
    <submittedName>
        <fullName evidence="2">Uncharacterized protein</fullName>
    </submittedName>
</protein>
<organism evidence="2 3">
    <name type="scientific">Chiloscyllium punctatum</name>
    <name type="common">Brownbanded bambooshark</name>
    <name type="synonym">Hemiscyllium punctatum</name>
    <dbReference type="NCBI Taxonomy" id="137246"/>
    <lineage>
        <taxon>Eukaryota</taxon>
        <taxon>Metazoa</taxon>
        <taxon>Chordata</taxon>
        <taxon>Craniata</taxon>
        <taxon>Vertebrata</taxon>
        <taxon>Chondrichthyes</taxon>
        <taxon>Elasmobranchii</taxon>
        <taxon>Galeomorphii</taxon>
        <taxon>Galeoidea</taxon>
        <taxon>Orectolobiformes</taxon>
        <taxon>Hemiscylliidae</taxon>
        <taxon>Chiloscyllium</taxon>
    </lineage>
</organism>